<organism evidence="8 9">
    <name type="scientific">Vitreoscilla stercoraria</name>
    <dbReference type="NCBI Taxonomy" id="61"/>
    <lineage>
        <taxon>Bacteria</taxon>
        <taxon>Pseudomonadati</taxon>
        <taxon>Pseudomonadota</taxon>
        <taxon>Betaproteobacteria</taxon>
        <taxon>Neisseriales</taxon>
        <taxon>Neisseriaceae</taxon>
        <taxon>Vitreoscilla</taxon>
    </lineage>
</organism>
<dbReference type="PIRSF" id="PIRSF029038">
    <property type="entry name" value="Mtase_YbiN_prd"/>
    <property type="match status" value="1"/>
</dbReference>
<name>A0ABY4EAY3_VITST</name>
<keyword evidence="1 6" id="KW-0963">Cytoplasm</keyword>
<keyword evidence="5 6" id="KW-0949">S-adenosyl-L-methionine</keyword>
<evidence type="ECO:0000313" key="8">
    <source>
        <dbReference type="EMBL" id="UOO92612.1"/>
    </source>
</evidence>
<dbReference type="GO" id="GO:0052907">
    <property type="term" value="F:23S rRNA (adenine(1618)-N(6))-methyltransferase activity"/>
    <property type="evidence" value="ECO:0007669"/>
    <property type="project" value="UniProtKB-EC"/>
</dbReference>
<dbReference type="EMBL" id="CP091512">
    <property type="protein sequence ID" value="UOO92612.1"/>
    <property type="molecule type" value="Genomic_DNA"/>
</dbReference>
<keyword evidence="9" id="KW-1185">Reference proteome</keyword>
<evidence type="ECO:0000256" key="6">
    <source>
        <dbReference type="HAMAP-Rule" id="MF_01848"/>
    </source>
</evidence>
<dbReference type="Proteomes" id="UP000832034">
    <property type="component" value="Chromosome"/>
</dbReference>
<evidence type="ECO:0000256" key="7">
    <source>
        <dbReference type="SAM" id="MobiDB-lite"/>
    </source>
</evidence>
<reference evidence="8" key="2">
    <citation type="journal article" date="2022" name="Res Sq">
        <title>Evolution of multicellular longitudinally dividing oral cavity symbionts (Neisseriaceae).</title>
        <authorList>
            <person name="Nyongesa S."/>
            <person name="Weber P."/>
            <person name="Bernet E."/>
            <person name="Pullido F."/>
            <person name="Nieckarz M."/>
            <person name="Delaby M."/>
            <person name="Nieves C."/>
            <person name="Viehboeck T."/>
            <person name="Krause N."/>
            <person name="Rivera-Millot A."/>
            <person name="Nakamura A."/>
            <person name="Vischer N."/>
            <person name="VanNieuwenhze M."/>
            <person name="Brun Y."/>
            <person name="Cava F."/>
            <person name="Bulgheresi S."/>
            <person name="Veyrier F."/>
        </authorList>
    </citation>
    <scope>NUCLEOTIDE SEQUENCE</scope>
    <source>
        <strain evidence="8">SAG 1488-6</strain>
    </source>
</reference>
<protein>
    <recommendedName>
        <fullName evidence="6">Ribosomal RNA large subunit methyltransferase F</fullName>
        <ecNumber evidence="6">2.1.1.181</ecNumber>
    </recommendedName>
    <alternativeName>
        <fullName evidence="6">23S rRNA mA1618 methyltransferase</fullName>
    </alternativeName>
    <alternativeName>
        <fullName evidence="6">rRNA adenine N-6-methyltransferase</fullName>
    </alternativeName>
</protein>
<feature type="compositionally biased region" description="Polar residues" evidence="7">
    <location>
        <begin position="1"/>
        <end position="22"/>
    </location>
</feature>
<dbReference type="InterPro" id="IPR029063">
    <property type="entry name" value="SAM-dependent_MTases_sf"/>
</dbReference>
<keyword evidence="3 6" id="KW-0489">Methyltransferase</keyword>
<dbReference type="InterPro" id="IPR010286">
    <property type="entry name" value="METTL16/RlmF"/>
</dbReference>
<comment type="catalytic activity">
    <reaction evidence="6">
        <text>adenosine(1618) in 23S rRNA + S-adenosyl-L-methionine = N(6)-methyladenosine(1618) in 23S rRNA + S-adenosyl-L-homocysteine + H(+)</text>
        <dbReference type="Rhea" id="RHEA:16497"/>
        <dbReference type="Rhea" id="RHEA-COMP:10229"/>
        <dbReference type="Rhea" id="RHEA-COMP:10231"/>
        <dbReference type="ChEBI" id="CHEBI:15378"/>
        <dbReference type="ChEBI" id="CHEBI:57856"/>
        <dbReference type="ChEBI" id="CHEBI:59789"/>
        <dbReference type="ChEBI" id="CHEBI:74411"/>
        <dbReference type="ChEBI" id="CHEBI:74449"/>
        <dbReference type="EC" id="2.1.1.181"/>
    </reaction>
</comment>
<dbReference type="Gene3D" id="3.40.50.150">
    <property type="entry name" value="Vaccinia Virus protein VP39"/>
    <property type="match status" value="1"/>
</dbReference>
<evidence type="ECO:0000313" key="9">
    <source>
        <dbReference type="Proteomes" id="UP000832034"/>
    </source>
</evidence>
<dbReference type="RefSeq" id="WP_019957958.1">
    <property type="nucleotide sequence ID" value="NZ_CP091512.1"/>
</dbReference>
<evidence type="ECO:0000256" key="5">
    <source>
        <dbReference type="ARBA" id="ARBA00022691"/>
    </source>
</evidence>
<keyword evidence="4 6" id="KW-0808">Transferase</keyword>
<dbReference type="HAMAP" id="MF_01848">
    <property type="entry name" value="23SrRNA_methyltr_F"/>
    <property type="match status" value="1"/>
</dbReference>
<evidence type="ECO:0000256" key="1">
    <source>
        <dbReference type="ARBA" id="ARBA00022490"/>
    </source>
</evidence>
<dbReference type="SUPFAM" id="SSF53335">
    <property type="entry name" value="S-adenosyl-L-methionine-dependent methyltransferases"/>
    <property type="match status" value="1"/>
</dbReference>
<dbReference type="InterPro" id="IPR016909">
    <property type="entry name" value="rRNA_lsu_MeTfrase_F"/>
</dbReference>
<evidence type="ECO:0000256" key="2">
    <source>
        <dbReference type="ARBA" id="ARBA00022552"/>
    </source>
</evidence>
<accession>A0ABY4EAY3</accession>
<dbReference type="Pfam" id="PF05971">
    <property type="entry name" value="Methyltransf_10"/>
    <property type="match status" value="1"/>
</dbReference>
<reference evidence="8" key="1">
    <citation type="submission" date="2021-12" db="EMBL/GenBank/DDBJ databases">
        <authorList>
            <person name="Veyrier F.J."/>
        </authorList>
    </citation>
    <scope>NUCLEOTIDE SEQUENCE</scope>
    <source>
        <strain evidence="8">SAG 1488-6</strain>
    </source>
</reference>
<gene>
    <name evidence="6 8" type="primary">rlmF</name>
    <name evidence="8" type="ORF">LVJ81_00750</name>
</gene>
<proteinExistence type="inferred from homology"/>
<evidence type="ECO:0000256" key="4">
    <source>
        <dbReference type="ARBA" id="ARBA00022679"/>
    </source>
</evidence>
<dbReference type="PANTHER" id="PTHR13393">
    <property type="entry name" value="SAM-DEPENDENT METHYLTRANSFERASE"/>
    <property type="match status" value="1"/>
</dbReference>
<comment type="similarity">
    <text evidence="6">Belongs to the methyltransferase superfamily. METTL16/RlmF family.</text>
</comment>
<feature type="region of interest" description="Disordered" evidence="7">
    <location>
        <begin position="1"/>
        <end position="27"/>
    </location>
</feature>
<sequence>MKPAQTSAHNTPPQAKTNTLHPNNPHHGRYDLAALVKTLPELKGFIIQTPKGEASIAFANAKAVVCLNKALLKHFYGIDQWTLPQGFLCPPIPGRADYIHHIADLLQQRPVNRQALPIKALDIGTGANLIYPIIAHRALNWEMVGSEVSPSALKHAQKLIDAHPLLQNIQLRQQKRPEHIFNSIIQTGEYFDITLCNPPFFRSQDEANAQAARKWRNLKGAKSSSVRNFGGQQQELWCEGGELAFLRSMIDESVHYAKQVGWFTSIVSNLNHVPPLKKELKKRKVPHIQVLEMSQGQKHTHILAWSFQA</sequence>
<comment type="subcellular location">
    <subcellularLocation>
        <location evidence="6">Cytoplasm</location>
    </subcellularLocation>
</comment>
<keyword evidence="2 6" id="KW-0698">rRNA processing</keyword>
<dbReference type="PANTHER" id="PTHR13393:SF0">
    <property type="entry name" value="RNA N6-ADENOSINE-METHYLTRANSFERASE METTL16"/>
    <property type="match status" value="1"/>
</dbReference>
<comment type="function">
    <text evidence="6">Specifically methylates the adenine in position 1618 of 23S rRNA.</text>
</comment>
<dbReference type="CDD" id="cd02440">
    <property type="entry name" value="AdoMet_MTases"/>
    <property type="match status" value="1"/>
</dbReference>
<dbReference type="NCBIfam" id="NF008725">
    <property type="entry name" value="PRK11727.1"/>
    <property type="match status" value="1"/>
</dbReference>
<dbReference type="EC" id="2.1.1.181" evidence="6"/>
<evidence type="ECO:0000256" key="3">
    <source>
        <dbReference type="ARBA" id="ARBA00022603"/>
    </source>
</evidence>